<dbReference type="Proteomes" id="UP001224775">
    <property type="component" value="Unassembled WGS sequence"/>
</dbReference>
<protein>
    <submittedName>
        <fullName evidence="1">Uncharacterized protein</fullName>
    </submittedName>
</protein>
<dbReference type="EMBL" id="JATAAI010000023">
    <property type="protein sequence ID" value="KAK1737845.1"/>
    <property type="molecule type" value="Genomic_DNA"/>
</dbReference>
<proteinExistence type="predicted"/>
<accession>A0AAD8Y2J1</accession>
<sequence length="239" mass="26020">MLNSLSVDDHQQQQCRKMKTTASALAILSYTSIISSATASTPNHLRGGIDNDNGGASAQLPCTYLTKPVDYDVCMNNNVPGCQDETNRAVNQCYNVGSDWYVCSPASQCNATTTTSTIVPNNTKRQVDNDECKANTGAECINRDVCWDHYHNGQHYYYCEEPREVAPTTPPGPTCVHHNQECNPDPNDELNQCCGTLTCASVDGNVSESHRGAFGGIEYACFSHRESEGGDEGDYLADE</sequence>
<evidence type="ECO:0000313" key="1">
    <source>
        <dbReference type="EMBL" id="KAK1737845.1"/>
    </source>
</evidence>
<dbReference type="AlphaFoldDB" id="A0AAD8Y2J1"/>
<organism evidence="1 2">
    <name type="scientific">Skeletonema marinoi</name>
    <dbReference type="NCBI Taxonomy" id="267567"/>
    <lineage>
        <taxon>Eukaryota</taxon>
        <taxon>Sar</taxon>
        <taxon>Stramenopiles</taxon>
        <taxon>Ochrophyta</taxon>
        <taxon>Bacillariophyta</taxon>
        <taxon>Coscinodiscophyceae</taxon>
        <taxon>Thalassiosirophycidae</taxon>
        <taxon>Thalassiosirales</taxon>
        <taxon>Skeletonemataceae</taxon>
        <taxon>Skeletonema</taxon>
        <taxon>Skeletonema marinoi-dohrnii complex</taxon>
    </lineage>
</organism>
<comment type="caution">
    <text evidence="1">The sequence shown here is derived from an EMBL/GenBank/DDBJ whole genome shotgun (WGS) entry which is preliminary data.</text>
</comment>
<name>A0AAD8Y2J1_9STRA</name>
<gene>
    <name evidence="1" type="ORF">QTG54_011617</name>
</gene>
<evidence type="ECO:0000313" key="2">
    <source>
        <dbReference type="Proteomes" id="UP001224775"/>
    </source>
</evidence>
<reference evidence="1" key="1">
    <citation type="submission" date="2023-06" db="EMBL/GenBank/DDBJ databases">
        <title>Survivors Of The Sea: Transcriptome response of Skeletonema marinoi to long-term dormancy.</title>
        <authorList>
            <person name="Pinder M.I.M."/>
            <person name="Kourtchenko O."/>
            <person name="Robertson E.K."/>
            <person name="Larsson T."/>
            <person name="Maumus F."/>
            <person name="Osuna-Cruz C.M."/>
            <person name="Vancaester E."/>
            <person name="Stenow R."/>
            <person name="Vandepoele K."/>
            <person name="Ploug H."/>
            <person name="Bruchert V."/>
            <person name="Godhe A."/>
            <person name="Topel M."/>
        </authorList>
    </citation>
    <scope>NUCLEOTIDE SEQUENCE</scope>
    <source>
        <strain evidence="1">R05AC</strain>
    </source>
</reference>
<keyword evidence="2" id="KW-1185">Reference proteome</keyword>